<dbReference type="PIRSF" id="PIRSF038471">
    <property type="entry name" value="MreC"/>
    <property type="match status" value="1"/>
</dbReference>
<dbReference type="EMBL" id="FNAG01000019">
    <property type="protein sequence ID" value="SDE09726.1"/>
    <property type="molecule type" value="Genomic_DNA"/>
</dbReference>
<dbReference type="AlphaFoldDB" id="A0A1G7A773"/>
<organism evidence="8 9">
    <name type="scientific">Aquimonas voraii</name>
    <dbReference type="NCBI Taxonomy" id="265719"/>
    <lineage>
        <taxon>Bacteria</taxon>
        <taxon>Pseudomonadati</taxon>
        <taxon>Pseudomonadota</taxon>
        <taxon>Gammaproteobacteria</taxon>
        <taxon>Lysobacterales</taxon>
        <taxon>Lysobacteraceae</taxon>
        <taxon>Aquimonas</taxon>
    </lineage>
</organism>
<dbReference type="PANTHER" id="PTHR34138:SF1">
    <property type="entry name" value="CELL SHAPE-DETERMINING PROTEIN MREC"/>
    <property type="match status" value="1"/>
</dbReference>
<comment type="function">
    <text evidence="5">Involved in formation and maintenance of cell shape.</text>
</comment>
<dbReference type="Gene3D" id="2.40.10.350">
    <property type="entry name" value="Rod shape-determining protein MreC, domain 2"/>
    <property type="match status" value="1"/>
</dbReference>
<name>A0A1G7A773_9GAMM</name>
<dbReference type="Gene3D" id="2.40.10.340">
    <property type="entry name" value="Rod shape-determining protein MreC, domain 1"/>
    <property type="match status" value="1"/>
</dbReference>
<evidence type="ECO:0000256" key="3">
    <source>
        <dbReference type="ARBA" id="ARBA00022960"/>
    </source>
</evidence>
<keyword evidence="3 5" id="KW-0133">Cell shape</keyword>
<dbReference type="STRING" id="265719.SAMN04488509_1194"/>
<dbReference type="InterPro" id="IPR042177">
    <property type="entry name" value="Cell/Rod_1"/>
</dbReference>
<evidence type="ECO:0000256" key="2">
    <source>
        <dbReference type="ARBA" id="ARBA00013855"/>
    </source>
</evidence>
<evidence type="ECO:0000256" key="5">
    <source>
        <dbReference type="PIRNR" id="PIRNR038471"/>
    </source>
</evidence>
<feature type="domain" description="Rod shape-determining protein MreC beta-barrel core" evidence="7">
    <location>
        <begin position="130"/>
        <end position="276"/>
    </location>
</feature>
<evidence type="ECO:0000256" key="6">
    <source>
        <dbReference type="SAM" id="Coils"/>
    </source>
</evidence>
<proteinExistence type="inferred from homology"/>
<protein>
    <recommendedName>
        <fullName evidence="2 5">Cell shape-determining protein MreC</fullName>
    </recommendedName>
    <alternativeName>
        <fullName evidence="4 5">Cell shape protein MreC</fullName>
    </alternativeName>
</protein>
<dbReference type="Pfam" id="PF04085">
    <property type="entry name" value="MreC"/>
    <property type="match status" value="1"/>
</dbReference>
<evidence type="ECO:0000256" key="1">
    <source>
        <dbReference type="ARBA" id="ARBA00009369"/>
    </source>
</evidence>
<dbReference type="PANTHER" id="PTHR34138">
    <property type="entry name" value="CELL SHAPE-DETERMINING PROTEIN MREC"/>
    <property type="match status" value="1"/>
</dbReference>
<comment type="similarity">
    <text evidence="1 5">Belongs to the MreC family.</text>
</comment>
<evidence type="ECO:0000259" key="7">
    <source>
        <dbReference type="Pfam" id="PF04085"/>
    </source>
</evidence>
<accession>A0A1G7A773</accession>
<keyword evidence="9" id="KW-1185">Reference proteome</keyword>
<reference evidence="8 9" key="1">
    <citation type="submission" date="2016-10" db="EMBL/GenBank/DDBJ databases">
        <authorList>
            <person name="de Groot N.N."/>
        </authorList>
    </citation>
    <scope>NUCLEOTIDE SEQUENCE [LARGE SCALE GENOMIC DNA]</scope>
    <source>
        <strain evidence="8 9">DSM 16957</strain>
    </source>
</reference>
<evidence type="ECO:0000313" key="8">
    <source>
        <dbReference type="EMBL" id="SDE09726.1"/>
    </source>
</evidence>
<sequence>MNYNPRQAPGLFADTGVGPIRLLIYLLAAVGLMVADHRTALLEQARAHAVALVQPIYLLAGLPSRAVGAASDLLASRERLQQERDAFQRRLLVAEARLSRLQAVQIENLRLRELLNGTRGLQLSVQMASVLDVDLDPFRHRIVLDAGAQRGAREGLALIDAGGVVGQILEVSSFTSTALLISDPNHSVPVQVVRTGLRTIAYGTGRTDELVLPNIPQSADLVVGDQLVTSGIGGRFPAGLAVGEVTAISADDTRLFLVASARPAARLDRSGEVLLLSMSESLPDFGPPIELMSPPPEVP</sequence>
<dbReference type="InterPro" id="IPR007221">
    <property type="entry name" value="MreC"/>
</dbReference>
<dbReference type="GO" id="GO:0005886">
    <property type="term" value="C:plasma membrane"/>
    <property type="evidence" value="ECO:0007669"/>
    <property type="project" value="TreeGrafter"/>
</dbReference>
<dbReference type="InterPro" id="IPR055342">
    <property type="entry name" value="MreC_beta-barrel_core"/>
</dbReference>
<keyword evidence="6" id="KW-0175">Coiled coil</keyword>
<dbReference type="GO" id="GO:0008360">
    <property type="term" value="P:regulation of cell shape"/>
    <property type="evidence" value="ECO:0007669"/>
    <property type="project" value="UniProtKB-KW"/>
</dbReference>
<dbReference type="NCBIfam" id="TIGR00219">
    <property type="entry name" value="mreC"/>
    <property type="match status" value="1"/>
</dbReference>
<evidence type="ECO:0000256" key="4">
    <source>
        <dbReference type="ARBA" id="ARBA00032089"/>
    </source>
</evidence>
<feature type="coiled-coil region" evidence="6">
    <location>
        <begin position="70"/>
        <end position="97"/>
    </location>
</feature>
<dbReference type="InterPro" id="IPR042175">
    <property type="entry name" value="Cell/Rod_MreC_2"/>
</dbReference>
<dbReference type="Proteomes" id="UP000199603">
    <property type="component" value="Unassembled WGS sequence"/>
</dbReference>
<evidence type="ECO:0000313" key="9">
    <source>
        <dbReference type="Proteomes" id="UP000199603"/>
    </source>
</evidence>
<gene>
    <name evidence="8" type="ORF">SAMN04488509_1194</name>
</gene>